<evidence type="ECO:0000313" key="1">
    <source>
        <dbReference type="EMBL" id="OAP62279.1"/>
    </source>
</evidence>
<dbReference type="GeneID" id="30008651"/>
<proteinExistence type="predicted"/>
<dbReference type="AlphaFoldDB" id="A0A178ZR22"/>
<protein>
    <submittedName>
        <fullName evidence="1">Uncharacterized protein</fullName>
    </submittedName>
</protein>
<keyword evidence="2" id="KW-1185">Reference proteome</keyword>
<comment type="caution">
    <text evidence="1">The sequence shown here is derived from an EMBL/GenBank/DDBJ whole genome shotgun (WGS) entry which is preliminary data.</text>
</comment>
<gene>
    <name evidence="1" type="ORF">AYL99_04482</name>
</gene>
<reference evidence="1 2" key="1">
    <citation type="submission" date="2016-04" db="EMBL/GenBank/DDBJ databases">
        <title>Draft genome of Fonsecaea erecta CBS 125763.</title>
        <authorList>
            <person name="Weiss V.A."/>
            <person name="Vicente V.A."/>
            <person name="Raittz R.T."/>
            <person name="Moreno L.F."/>
            <person name="De Souza E.M."/>
            <person name="Pedrosa F.O."/>
            <person name="Steffens M.B."/>
            <person name="Faoro H."/>
            <person name="Tadra-Sfeir M.Z."/>
            <person name="Najafzadeh M.J."/>
            <person name="Felipe M.S."/>
            <person name="Teixeira M."/>
            <person name="Sun J."/>
            <person name="Xi L."/>
            <person name="Gomes R."/>
            <person name="De Azevedo C.M."/>
            <person name="Salgado C.G."/>
            <person name="Da Silva M.B."/>
            <person name="Nascimento M.F."/>
            <person name="Queiroz-Telles F."/>
            <person name="Attili D.S."/>
            <person name="Gorbushina A."/>
        </authorList>
    </citation>
    <scope>NUCLEOTIDE SEQUENCE [LARGE SCALE GENOMIC DNA]</scope>
    <source>
        <strain evidence="1 2">CBS 125763</strain>
    </source>
</reference>
<name>A0A178ZR22_9EURO</name>
<dbReference type="RefSeq" id="XP_018695646.1">
    <property type="nucleotide sequence ID" value="XM_018835996.1"/>
</dbReference>
<dbReference type="OrthoDB" id="4144444at2759"/>
<sequence length="172" mass="18920">MATNTSQLFIKGGNWTSAVKQHTLSLTPGQHKPKQAISKQAASPKLNKVVKHKLPGRHEKASLFHKPQKRGPLAAIAAPKLNALNNDNEKLFDLVTPSANMRPHKDIYTVPSARGHGPRTVAKIMAVPKFLIAPREIDNSASKALLELIEQAKAEKQRQKEIDALFESDSEN</sequence>
<accession>A0A178ZR22</accession>
<dbReference type="EMBL" id="LVYI01000003">
    <property type="protein sequence ID" value="OAP62279.1"/>
    <property type="molecule type" value="Genomic_DNA"/>
</dbReference>
<organism evidence="1 2">
    <name type="scientific">Fonsecaea erecta</name>
    <dbReference type="NCBI Taxonomy" id="1367422"/>
    <lineage>
        <taxon>Eukaryota</taxon>
        <taxon>Fungi</taxon>
        <taxon>Dikarya</taxon>
        <taxon>Ascomycota</taxon>
        <taxon>Pezizomycotina</taxon>
        <taxon>Eurotiomycetes</taxon>
        <taxon>Chaetothyriomycetidae</taxon>
        <taxon>Chaetothyriales</taxon>
        <taxon>Herpotrichiellaceae</taxon>
        <taxon>Fonsecaea</taxon>
    </lineage>
</organism>
<dbReference type="Proteomes" id="UP000078343">
    <property type="component" value="Unassembled WGS sequence"/>
</dbReference>
<evidence type="ECO:0000313" key="2">
    <source>
        <dbReference type="Proteomes" id="UP000078343"/>
    </source>
</evidence>